<dbReference type="AlphaFoldDB" id="A0A6J6CR98"/>
<evidence type="ECO:0000313" key="1">
    <source>
        <dbReference type="EMBL" id="CAB4553971.1"/>
    </source>
</evidence>
<dbReference type="EMBL" id="CAEZSL010000213">
    <property type="protein sequence ID" value="CAB4553971.1"/>
    <property type="molecule type" value="Genomic_DNA"/>
</dbReference>
<name>A0A6J6CR98_9ZZZZ</name>
<accession>A0A6J6CR98</accession>
<dbReference type="Gene3D" id="3.90.180.10">
    <property type="entry name" value="Medium-chain alcohol dehydrogenases, catalytic domain"/>
    <property type="match status" value="1"/>
</dbReference>
<organism evidence="1">
    <name type="scientific">freshwater metagenome</name>
    <dbReference type="NCBI Taxonomy" id="449393"/>
    <lineage>
        <taxon>unclassified sequences</taxon>
        <taxon>metagenomes</taxon>
        <taxon>ecological metagenomes</taxon>
    </lineage>
</organism>
<gene>
    <name evidence="1" type="ORF">UFOPK1421_01472</name>
</gene>
<reference evidence="1" key="1">
    <citation type="submission" date="2020-05" db="EMBL/GenBank/DDBJ databases">
        <authorList>
            <person name="Chiriac C."/>
            <person name="Salcher M."/>
            <person name="Ghai R."/>
            <person name="Kavagutti S V."/>
        </authorList>
    </citation>
    <scope>NUCLEOTIDE SEQUENCE</scope>
</reference>
<sequence>MDCLKFTRPRGRVVLLGMPAIVSLDLTGLWHRETALVGAYTYGTESMPDGTRKHTFDLAIETAAECQLERLVSASYRLDDYKDAIAHAAASGRRGAVKIVFDLRSTSERTKKETN</sequence>
<dbReference type="Gene3D" id="3.40.50.720">
    <property type="entry name" value="NAD(P)-binding Rossmann-like Domain"/>
    <property type="match status" value="1"/>
</dbReference>
<protein>
    <submittedName>
        <fullName evidence="1">Unannotated protein</fullName>
    </submittedName>
</protein>
<proteinExistence type="predicted"/>